<sequence>MQENSENLNDNLYSHHNLATFSFGAPTVHHDTDSPLSVQAPSESGHSYSTGSTDRTPRPSISHMPESGDSGGEDEPRRIRKMRAIDDGGRRPSLPTNRYTLDRPGSDNSAGPSSRSNPETSGSDSEPIASGSTSDIDLDPGNESGVVDTDVELEGIAPDDASQHTFGLEQYDWYVVDPNERRQEAGSPVTFANVGSDDDDDSDVSETGTRALAAMRRSSIAIRMASTRNRSFHAGDPDLVFAQSNARQREDSTTTVRRSSYSDTEGGASIATTSSNRDQQPPLPPANWNMFTNNAGISPIDDSGERVYQGMDLGYIMNVDLEGLNTRRSSLSFIAPQPLPLPPAKDKRKSKDKEKRKKEKGKGEDFDVSVMRGLIGSPSNSSNLLDVAPWAEAEDGATGLRRPSTVTLDDSFAGGLRRDDPDYALRRNKWSFIRVREHISLPPRELDGNPRLWDVWRCSQIGQIRIERATLPPSDPNKPNQQRLNAEHDVDPDSANTFGGPTTVVHRHSRALAFSIYRHYSLRNYRSGRTRNSTATVSTRTPRSSETRTLVMPTHDGILLATKRVQEQFTTTKSTVKLDTHGLLPEEGDNRRDARREPNLTHPRRAPQAWSASSPQRELPATRHIVDLSRLEGLGSQTSSIRGASTSHISGSSLNLSGVTAFASSASTSQSISSTASIMTSSESSISERQLTPHDEADEDSDNEPVNPRSSHPEAFATLDKRAIDQLKNEQVSAAARRSPSWFHRFIGPTGSNTPRAVLSSLAPIEPPWLTLAPRSMQEEQDRAIQGLRLSFKDVGLVPSTRSKGGAGIGRKGKGKNKEMLTQVPDDSLYMLLPLWPHETDPASAAREQRQRTPRVLDQEQNLYLLVYYVPFEKQGEGEGNPAKKRSRSRPRKGERERQHPTPLFDARCGFKVIGRLISHSDLNGSGIRLPVRGLSVTGPLAEAELGIPPASLRDEHTDDFVIGVCLDRRGTIEFVPEGLEKLGLCVRRTESVQLHTHPGMQTADPVDEDIVLQPLTAVGRAAVEVAWLGCMALMTFYGPQSQGPA</sequence>
<dbReference type="AlphaFoldDB" id="A0AAD4LLZ4"/>
<feature type="compositionally biased region" description="Polar residues" evidence="1">
    <location>
        <begin position="34"/>
        <end position="54"/>
    </location>
</feature>
<comment type="caution">
    <text evidence="2">The sequence shown here is derived from an EMBL/GenBank/DDBJ whole genome shotgun (WGS) entry which is preliminary data.</text>
</comment>
<feature type="region of interest" description="Disordered" evidence="1">
    <location>
        <begin position="184"/>
        <end position="205"/>
    </location>
</feature>
<accession>A0AAD4LLZ4</accession>
<feature type="region of interest" description="Disordered" evidence="1">
    <location>
        <begin position="241"/>
        <end position="289"/>
    </location>
</feature>
<evidence type="ECO:0000313" key="2">
    <source>
        <dbReference type="EMBL" id="KAH8993358.1"/>
    </source>
</evidence>
<feature type="compositionally biased region" description="Polar residues" evidence="1">
    <location>
        <begin position="253"/>
        <end position="263"/>
    </location>
</feature>
<evidence type="ECO:0000256" key="1">
    <source>
        <dbReference type="SAM" id="MobiDB-lite"/>
    </source>
</evidence>
<feature type="compositionally biased region" description="Polar residues" evidence="1">
    <location>
        <begin position="106"/>
        <end position="135"/>
    </location>
</feature>
<gene>
    <name evidence="2" type="ORF">EDB92DRAFT_395249</name>
</gene>
<dbReference type="Proteomes" id="UP001201163">
    <property type="component" value="Unassembled WGS sequence"/>
</dbReference>
<feature type="compositionally biased region" description="Polar residues" evidence="1">
    <location>
        <begin position="270"/>
        <end position="279"/>
    </location>
</feature>
<feature type="compositionally biased region" description="Basic and acidic residues" evidence="1">
    <location>
        <begin position="588"/>
        <end position="599"/>
    </location>
</feature>
<name>A0AAD4LLZ4_9AGAM</name>
<feature type="compositionally biased region" description="Basic residues" evidence="1">
    <location>
        <begin position="346"/>
        <end position="360"/>
    </location>
</feature>
<keyword evidence="3" id="KW-1185">Reference proteome</keyword>
<feature type="region of interest" description="Disordered" evidence="1">
    <location>
        <begin position="573"/>
        <end position="620"/>
    </location>
</feature>
<feature type="compositionally biased region" description="Low complexity" evidence="1">
    <location>
        <begin position="675"/>
        <end position="687"/>
    </location>
</feature>
<organism evidence="2 3">
    <name type="scientific">Lactarius akahatsu</name>
    <dbReference type="NCBI Taxonomy" id="416441"/>
    <lineage>
        <taxon>Eukaryota</taxon>
        <taxon>Fungi</taxon>
        <taxon>Dikarya</taxon>
        <taxon>Basidiomycota</taxon>
        <taxon>Agaricomycotina</taxon>
        <taxon>Agaricomycetes</taxon>
        <taxon>Russulales</taxon>
        <taxon>Russulaceae</taxon>
        <taxon>Lactarius</taxon>
    </lineage>
</organism>
<feature type="region of interest" description="Disordered" evidence="1">
    <location>
        <begin position="467"/>
        <end position="495"/>
    </location>
</feature>
<feature type="region of interest" description="Disordered" evidence="1">
    <location>
        <begin position="675"/>
        <end position="713"/>
    </location>
</feature>
<feature type="region of interest" description="Disordered" evidence="1">
    <location>
        <begin position="876"/>
        <end position="902"/>
    </location>
</feature>
<feature type="region of interest" description="Disordered" evidence="1">
    <location>
        <begin position="24"/>
        <end position="146"/>
    </location>
</feature>
<feature type="region of interest" description="Disordered" evidence="1">
    <location>
        <begin position="333"/>
        <end position="366"/>
    </location>
</feature>
<dbReference type="EMBL" id="JAKELL010000018">
    <property type="protein sequence ID" value="KAH8993358.1"/>
    <property type="molecule type" value="Genomic_DNA"/>
</dbReference>
<evidence type="ECO:0000313" key="3">
    <source>
        <dbReference type="Proteomes" id="UP001201163"/>
    </source>
</evidence>
<reference evidence="2" key="1">
    <citation type="submission" date="2022-01" db="EMBL/GenBank/DDBJ databases">
        <title>Comparative genomics reveals a dynamic genome evolution in the ectomycorrhizal milk-cap (Lactarius) mushrooms.</title>
        <authorList>
            <consortium name="DOE Joint Genome Institute"/>
            <person name="Lebreton A."/>
            <person name="Tang N."/>
            <person name="Kuo A."/>
            <person name="LaButti K."/>
            <person name="Drula E."/>
            <person name="Barry K."/>
            <person name="Clum A."/>
            <person name="Lipzen A."/>
            <person name="Mousain D."/>
            <person name="Ng V."/>
            <person name="Wang R."/>
            <person name="Wang X."/>
            <person name="Dai Y."/>
            <person name="Henrissat B."/>
            <person name="Grigoriev I.V."/>
            <person name="Guerin-Laguette A."/>
            <person name="Yu F."/>
            <person name="Martin F.M."/>
        </authorList>
    </citation>
    <scope>NUCLEOTIDE SEQUENCE</scope>
    <source>
        <strain evidence="2">QP</strain>
    </source>
</reference>
<protein>
    <submittedName>
        <fullName evidence="2">Uncharacterized protein</fullName>
    </submittedName>
</protein>
<proteinExistence type="predicted"/>